<dbReference type="SMART" id="SM00382">
    <property type="entry name" value="AAA"/>
    <property type="match status" value="1"/>
</dbReference>
<dbReference type="Gene3D" id="3.40.50.300">
    <property type="entry name" value="P-loop containing nucleotide triphosphate hydrolases"/>
    <property type="match status" value="1"/>
</dbReference>
<dbReference type="InterPro" id="IPR027417">
    <property type="entry name" value="P-loop_NTPase"/>
</dbReference>
<comment type="caution">
    <text evidence="4">The sequence shown here is derived from an EMBL/GenBank/DDBJ whole genome shotgun (WGS) entry which is preliminary data.</text>
</comment>
<dbReference type="Pfam" id="PF00005">
    <property type="entry name" value="ABC_tran"/>
    <property type="match status" value="1"/>
</dbReference>
<evidence type="ECO:0000259" key="3">
    <source>
        <dbReference type="PROSITE" id="PS50893"/>
    </source>
</evidence>
<feature type="domain" description="ABC transporter" evidence="3">
    <location>
        <begin position="6"/>
        <end position="233"/>
    </location>
</feature>
<evidence type="ECO:0000313" key="4">
    <source>
        <dbReference type="EMBL" id="KRM16084.1"/>
    </source>
</evidence>
<dbReference type="PATRIC" id="fig|1423774.3.peg.783"/>
<name>A0A0R1WII0_9LACO</name>
<dbReference type="PANTHER" id="PTHR43038">
    <property type="entry name" value="ATP-BINDING CASSETTE, SUB-FAMILY H, MEMBER 1"/>
    <property type="match status" value="1"/>
</dbReference>
<dbReference type="InterPro" id="IPR017871">
    <property type="entry name" value="ABC_transporter-like_CS"/>
</dbReference>
<dbReference type="Proteomes" id="UP000051302">
    <property type="component" value="Unassembled WGS sequence"/>
</dbReference>
<accession>A0A0R1WII0</accession>
<evidence type="ECO:0000256" key="1">
    <source>
        <dbReference type="ARBA" id="ARBA00022741"/>
    </source>
</evidence>
<dbReference type="GO" id="GO:0016887">
    <property type="term" value="F:ATP hydrolysis activity"/>
    <property type="evidence" value="ECO:0007669"/>
    <property type="project" value="InterPro"/>
</dbReference>
<dbReference type="CDD" id="cd03263">
    <property type="entry name" value="ABC_subfamily_A"/>
    <property type="match status" value="1"/>
</dbReference>
<keyword evidence="1" id="KW-0547">Nucleotide-binding</keyword>
<keyword evidence="5" id="KW-1185">Reference proteome</keyword>
<dbReference type="InterPro" id="IPR003593">
    <property type="entry name" value="AAA+_ATPase"/>
</dbReference>
<dbReference type="GO" id="GO:0005524">
    <property type="term" value="F:ATP binding"/>
    <property type="evidence" value="ECO:0007669"/>
    <property type="project" value="UniProtKB-KW"/>
</dbReference>
<dbReference type="PROSITE" id="PS50893">
    <property type="entry name" value="ABC_TRANSPORTER_2"/>
    <property type="match status" value="1"/>
</dbReference>
<dbReference type="AlphaFoldDB" id="A0A0R1WII0"/>
<proteinExistence type="predicted"/>
<organism evidence="4 5">
    <name type="scientific">Companilactobacillus nantensis DSM 16982</name>
    <dbReference type="NCBI Taxonomy" id="1423774"/>
    <lineage>
        <taxon>Bacteria</taxon>
        <taxon>Bacillati</taxon>
        <taxon>Bacillota</taxon>
        <taxon>Bacilli</taxon>
        <taxon>Lactobacillales</taxon>
        <taxon>Lactobacillaceae</taxon>
        <taxon>Companilactobacillus</taxon>
    </lineage>
</organism>
<keyword evidence="2" id="KW-0067">ATP-binding</keyword>
<reference evidence="4 5" key="1">
    <citation type="journal article" date="2015" name="Genome Announc.">
        <title>Expanding the biotechnology potential of lactobacilli through comparative genomics of 213 strains and associated genera.</title>
        <authorList>
            <person name="Sun Z."/>
            <person name="Harris H.M."/>
            <person name="McCann A."/>
            <person name="Guo C."/>
            <person name="Argimon S."/>
            <person name="Zhang W."/>
            <person name="Yang X."/>
            <person name="Jeffery I.B."/>
            <person name="Cooney J.C."/>
            <person name="Kagawa T.F."/>
            <person name="Liu W."/>
            <person name="Song Y."/>
            <person name="Salvetti E."/>
            <person name="Wrobel A."/>
            <person name="Rasinkangas P."/>
            <person name="Parkhill J."/>
            <person name="Rea M.C."/>
            <person name="O'Sullivan O."/>
            <person name="Ritari J."/>
            <person name="Douillard F.P."/>
            <person name="Paul Ross R."/>
            <person name="Yang R."/>
            <person name="Briner A.E."/>
            <person name="Felis G.E."/>
            <person name="de Vos W.M."/>
            <person name="Barrangou R."/>
            <person name="Klaenhammer T.R."/>
            <person name="Caufield P.W."/>
            <person name="Cui Y."/>
            <person name="Zhang H."/>
            <person name="O'Toole P.W."/>
        </authorList>
    </citation>
    <scope>NUCLEOTIDE SEQUENCE [LARGE SCALE GENOMIC DNA]</scope>
    <source>
        <strain evidence="4 5">DSM 16982</strain>
    </source>
</reference>
<dbReference type="EMBL" id="AZFV01000017">
    <property type="protein sequence ID" value="KRM16084.1"/>
    <property type="molecule type" value="Genomic_DNA"/>
</dbReference>
<evidence type="ECO:0000313" key="5">
    <source>
        <dbReference type="Proteomes" id="UP000051302"/>
    </source>
</evidence>
<dbReference type="PROSITE" id="PS00211">
    <property type="entry name" value="ABC_TRANSPORTER_1"/>
    <property type="match status" value="1"/>
</dbReference>
<dbReference type="STRING" id="1423774.FD31_GL000759"/>
<dbReference type="SUPFAM" id="SSF52540">
    <property type="entry name" value="P-loop containing nucleoside triphosphate hydrolases"/>
    <property type="match status" value="1"/>
</dbReference>
<gene>
    <name evidence="4" type="ORF">FD31_GL000759</name>
</gene>
<dbReference type="PANTHER" id="PTHR43038:SF3">
    <property type="entry name" value="ABC TRANSPORTER G FAMILY MEMBER 20 ISOFORM X1"/>
    <property type="match status" value="1"/>
</dbReference>
<dbReference type="RefSeq" id="WP_057892329.1">
    <property type="nucleotide sequence ID" value="NZ_AZFV01000017.1"/>
</dbReference>
<dbReference type="InterPro" id="IPR003439">
    <property type="entry name" value="ABC_transporter-like_ATP-bd"/>
</dbReference>
<sequence length="247" mass="27341">MTNAIISMKNVVKKFGKETVLNHIDFDIPQGKIIGLIGPSGAGKSTIIKIILGMEKTQKGTATVFGKIMPNRQLLNRIGYMAQTDALYESLTARENLQFYADMKGVAGQKASRQILHVAEVVELTNDLNKRVGGYSGGMKRRLSLAIAMLGDSEILILDEPTVGIDPALRRQIWTELHKLRDEGKTILVTTHVMDEAELVDDVALILGGKLIAYDTPANLKAQYNEDTVENVFLKVEDENEKNVVYR</sequence>
<evidence type="ECO:0000256" key="2">
    <source>
        <dbReference type="ARBA" id="ARBA00022840"/>
    </source>
</evidence>
<protein>
    <submittedName>
        <fullName evidence="4">ABC-type multidrug transport system, ATPase component</fullName>
    </submittedName>
</protein>